<keyword evidence="2" id="KW-1133">Transmembrane helix</keyword>
<proteinExistence type="predicted"/>
<organism evidence="3 4">
    <name type="scientific">Trichoderma parareesei</name>
    <name type="common">Filamentous fungus</name>
    <dbReference type="NCBI Taxonomy" id="858221"/>
    <lineage>
        <taxon>Eukaryota</taxon>
        <taxon>Fungi</taxon>
        <taxon>Dikarya</taxon>
        <taxon>Ascomycota</taxon>
        <taxon>Pezizomycotina</taxon>
        <taxon>Sordariomycetes</taxon>
        <taxon>Hypocreomycetidae</taxon>
        <taxon>Hypocreales</taxon>
        <taxon>Hypocreaceae</taxon>
        <taxon>Trichoderma</taxon>
    </lineage>
</organism>
<feature type="region of interest" description="Disordered" evidence="1">
    <location>
        <begin position="1"/>
        <end position="58"/>
    </location>
</feature>
<gene>
    <name evidence="3" type="ORF">A9Z42_0002570</name>
</gene>
<dbReference type="EMBL" id="LFMI01000862">
    <property type="protein sequence ID" value="OTA08550.1"/>
    <property type="molecule type" value="Genomic_DNA"/>
</dbReference>
<feature type="transmembrane region" description="Helical" evidence="2">
    <location>
        <begin position="95"/>
        <end position="119"/>
    </location>
</feature>
<sequence>MDSSAAKFAMRSSNKHSSKRTRPHSHRFSRDSTITASPPSRAAAAASSSSSSSTATSTTINPYPYPWSTEDGGFHPEDGFQSEGTPYDPRAIVRVLIPVSIAGWLLFGVICILCINGRGKAGRWIPEWYLDSEGTRRDRALVVGWWVVVIVLWPVILPVLVVRKGVRVVKGWVGLMGKKRREARMLQPREGEKEEEGGV</sequence>
<evidence type="ECO:0000313" key="4">
    <source>
        <dbReference type="Proteomes" id="UP000219286"/>
    </source>
</evidence>
<name>A0A2H3A017_TRIPA</name>
<feature type="compositionally biased region" description="Basic residues" evidence="1">
    <location>
        <begin position="13"/>
        <end position="27"/>
    </location>
</feature>
<keyword evidence="2" id="KW-0812">Transmembrane</keyword>
<reference evidence="3 4" key="1">
    <citation type="journal article" date="2015" name="Genome Announc.">
        <title>Genome sequence and annotation of Trichoderma parareesei, the ancestor of the cellulase producer Trichoderma reesei.</title>
        <authorList>
            <person name="Yang D."/>
            <person name="Pomraning K."/>
            <person name="Kopchinskiy A."/>
            <person name="Karimi Aghcheh R."/>
            <person name="Atanasova L."/>
            <person name="Chenthamara K."/>
            <person name="Baker S.E."/>
            <person name="Zhang R."/>
            <person name="Shen Q."/>
            <person name="Freitag M."/>
            <person name="Kubicek C.P."/>
            <person name="Druzhinina I.S."/>
        </authorList>
    </citation>
    <scope>NUCLEOTIDE SEQUENCE [LARGE SCALE GENOMIC DNA]</scope>
    <source>
        <strain evidence="3 4">CBS 125925</strain>
    </source>
</reference>
<dbReference type="Proteomes" id="UP000219286">
    <property type="component" value="Unassembled WGS sequence"/>
</dbReference>
<dbReference type="OrthoDB" id="4927953at2759"/>
<evidence type="ECO:0000313" key="3">
    <source>
        <dbReference type="EMBL" id="OTA08550.1"/>
    </source>
</evidence>
<feature type="compositionally biased region" description="Low complexity" evidence="1">
    <location>
        <begin position="32"/>
        <end position="58"/>
    </location>
</feature>
<comment type="caution">
    <text evidence="3">The sequence shown here is derived from an EMBL/GenBank/DDBJ whole genome shotgun (WGS) entry which is preliminary data.</text>
</comment>
<keyword evidence="4" id="KW-1185">Reference proteome</keyword>
<dbReference type="AlphaFoldDB" id="A0A2H3A017"/>
<evidence type="ECO:0000256" key="2">
    <source>
        <dbReference type="SAM" id="Phobius"/>
    </source>
</evidence>
<evidence type="ECO:0000256" key="1">
    <source>
        <dbReference type="SAM" id="MobiDB-lite"/>
    </source>
</evidence>
<keyword evidence="2" id="KW-0472">Membrane</keyword>
<protein>
    <submittedName>
        <fullName evidence="3">Uncharacterized protein</fullName>
    </submittedName>
</protein>
<accession>A0A2H3A017</accession>
<feature type="transmembrane region" description="Helical" evidence="2">
    <location>
        <begin position="139"/>
        <end position="162"/>
    </location>
</feature>